<reference evidence="1" key="1">
    <citation type="journal article" date="2012" name="Science">
        <title>Fermentation, hydrogen, and sulfur metabolism in multiple uncultivated bacterial phyla.</title>
        <authorList>
            <person name="Wrighton K.C."/>
            <person name="Thomas B.C."/>
            <person name="Sharon I."/>
            <person name="Miller C.S."/>
            <person name="Castelle C.J."/>
            <person name="VerBerkmoes N.C."/>
            <person name="Wilkins M.J."/>
            <person name="Hettich R.L."/>
            <person name="Lipton M.S."/>
            <person name="Williams K.H."/>
            <person name="Long P.E."/>
            <person name="Banfield J.F."/>
        </authorList>
    </citation>
    <scope>NUCLEOTIDE SEQUENCE [LARGE SCALE GENOMIC DNA]</scope>
</reference>
<accession>K2FDQ9</accession>
<comment type="caution">
    <text evidence="1">The sequence shown here is derived from an EMBL/GenBank/DDBJ whole genome shotgun (WGS) entry which is preliminary data.</text>
</comment>
<name>K2FDQ9_9BACT</name>
<sequence>MQISNAKKHHRNVVFFYRPLSARGPIIVKIKRALI</sequence>
<gene>
    <name evidence="1" type="ORF">ACD_2C00201G0008</name>
</gene>
<organism evidence="1">
    <name type="scientific">uncultured bacterium</name>
    <name type="common">gcode 4</name>
    <dbReference type="NCBI Taxonomy" id="1234023"/>
    <lineage>
        <taxon>Bacteria</taxon>
        <taxon>environmental samples</taxon>
    </lineage>
</organism>
<evidence type="ECO:0000313" key="1">
    <source>
        <dbReference type="EMBL" id="EKE29246.1"/>
    </source>
</evidence>
<dbReference type="EMBL" id="AMFJ01000201">
    <property type="protein sequence ID" value="EKE29246.1"/>
    <property type="molecule type" value="Genomic_DNA"/>
</dbReference>
<dbReference type="AlphaFoldDB" id="K2FDQ9"/>
<protein>
    <submittedName>
        <fullName evidence="1">Uncharacterized protein</fullName>
    </submittedName>
</protein>
<proteinExistence type="predicted"/>